<dbReference type="SUPFAM" id="SSF52047">
    <property type="entry name" value="RNI-like"/>
    <property type="match status" value="1"/>
</dbReference>
<organism evidence="1 2">
    <name type="scientific">Linum tenue</name>
    <dbReference type="NCBI Taxonomy" id="586396"/>
    <lineage>
        <taxon>Eukaryota</taxon>
        <taxon>Viridiplantae</taxon>
        <taxon>Streptophyta</taxon>
        <taxon>Embryophyta</taxon>
        <taxon>Tracheophyta</taxon>
        <taxon>Spermatophyta</taxon>
        <taxon>Magnoliopsida</taxon>
        <taxon>eudicotyledons</taxon>
        <taxon>Gunneridae</taxon>
        <taxon>Pentapetalae</taxon>
        <taxon>rosids</taxon>
        <taxon>fabids</taxon>
        <taxon>Malpighiales</taxon>
        <taxon>Linaceae</taxon>
        <taxon>Linum</taxon>
    </lineage>
</organism>
<dbReference type="AlphaFoldDB" id="A0AAV0R6U1"/>
<comment type="caution">
    <text evidence="1">The sequence shown here is derived from an EMBL/GenBank/DDBJ whole genome shotgun (WGS) entry which is preliminary data.</text>
</comment>
<evidence type="ECO:0000313" key="2">
    <source>
        <dbReference type="Proteomes" id="UP001154282"/>
    </source>
</evidence>
<dbReference type="InterPro" id="IPR032675">
    <property type="entry name" value="LRR_dom_sf"/>
</dbReference>
<dbReference type="PANTHER" id="PTHR47186:SF61">
    <property type="entry name" value="LEUCINE-RICH REPEAT-CONTAINING PROTEIN 57-RELATED"/>
    <property type="match status" value="1"/>
</dbReference>
<dbReference type="EMBL" id="CAMGYJ010000010">
    <property type="protein sequence ID" value="CAI0553055.1"/>
    <property type="molecule type" value="Genomic_DNA"/>
</dbReference>
<accession>A0AAV0R6U1</accession>
<proteinExistence type="predicted"/>
<gene>
    <name evidence="1" type="ORF">LITE_LOCUS46700</name>
</gene>
<sequence>MNMQTANKLKVLDLSGCSSLTKIPESPQSSWNLEVLNLSYLDLNSGLELDVSNLRNLTVLNLCGIKLERIVGGTIGTMERLQELDLSMLERSNLEEVVVDIGELSSLQILKTTGMTKKKIIEENEDHHQTEAAELPLLLGRLPTSLKVLHTSSPVVNLSELVALEELMVVKCDSGLQIPTTKSSWWSESKLKFMMLKNSNMVPAESSSCCRLPTSLTNLHVWDCSELKWLPNLENLENLTDLFVDGCGSLQEIQGLDNLLLAGSSKLESISMTYCPLLTSTFRRRHDDVGRREKRVESMKALCIVKCGGGIPHLSNFPRLTSLEIGDVTDELAADQQGMGSQLDGIANLEELKYLSLFVTGNESLKFNANGQQISKVEDTLQSGSVSGG</sequence>
<reference evidence="1" key="1">
    <citation type="submission" date="2022-08" db="EMBL/GenBank/DDBJ databases">
        <authorList>
            <person name="Gutierrez-Valencia J."/>
        </authorList>
    </citation>
    <scope>NUCLEOTIDE SEQUENCE</scope>
</reference>
<keyword evidence="2" id="KW-1185">Reference proteome</keyword>
<protein>
    <submittedName>
        <fullName evidence="1">Uncharacterized protein</fullName>
    </submittedName>
</protein>
<dbReference type="Proteomes" id="UP001154282">
    <property type="component" value="Unassembled WGS sequence"/>
</dbReference>
<dbReference type="PANTHER" id="PTHR47186">
    <property type="entry name" value="LEUCINE-RICH REPEAT-CONTAINING PROTEIN 57"/>
    <property type="match status" value="1"/>
</dbReference>
<evidence type="ECO:0000313" key="1">
    <source>
        <dbReference type="EMBL" id="CAI0553055.1"/>
    </source>
</evidence>
<dbReference type="Gene3D" id="3.80.10.10">
    <property type="entry name" value="Ribonuclease Inhibitor"/>
    <property type="match status" value="2"/>
</dbReference>
<name>A0AAV0R6U1_9ROSI</name>